<reference evidence="4" key="1">
    <citation type="journal article" date="2016" name="Proc. Natl. Acad. Sci. U.S.A.">
        <title>Chromosome-level assembly of Arabidopsis thaliana Ler reveals the extent of translocation and inversion polymorphisms.</title>
        <authorList>
            <person name="Zapata L."/>
            <person name="Ding J."/>
            <person name="Willing E.M."/>
            <person name="Hartwig B."/>
            <person name="Bezdan D."/>
            <person name="Jiao W.B."/>
            <person name="Patel V."/>
            <person name="Velikkakam James G."/>
            <person name="Koornneef M."/>
            <person name="Ossowski S."/>
            <person name="Schneeberger K."/>
        </authorList>
    </citation>
    <scope>NUCLEOTIDE SEQUENCE [LARGE SCALE GENOMIC DNA]</scope>
    <source>
        <strain evidence="4">cv. Landsberg erecta</strain>
    </source>
</reference>
<evidence type="ECO:0000313" key="4">
    <source>
        <dbReference type="Proteomes" id="UP000078284"/>
    </source>
</evidence>
<organism evidence="2 4">
    <name type="scientific">Arabidopsis thaliana</name>
    <name type="common">Mouse-ear cress</name>
    <dbReference type="NCBI Taxonomy" id="3702"/>
    <lineage>
        <taxon>Eukaryota</taxon>
        <taxon>Viridiplantae</taxon>
        <taxon>Streptophyta</taxon>
        <taxon>Embryophyta</taxon>
        <taxon>Tracheophyta</taxon>
        <taxon>Spermatophyta</taxon>
        <taxon>Magnoliopsida</taxon>
        <taxon>eudicotyledons</taxon>
        <taxon>Gunneridae</taxon>
        <taxon>Pentapetalae</taxon>
        <taxon>rosids</taxon>
        <taxon>malvids</taxon>
        <taxon>Brassicales</taxon>
        <taxon>Brassicaceae</taxon>
        <taxon>Camelineae</taxon>
        <taxon>Arabidopsis</taxon>
    </lineage>
</organism>
<dbReference type="AlphaFoldDB" id="A0A178URD5"/>
<proteinExistence type="predicted"/>
<dbReference type="RefSeq" id="NP_001330715.1">
    <property type="nucleotide sequence ID" value="NM_001345429.1"/>
</dbReference>
<dbReference type="Proteomes" id="UP000426265">
    <property type="component" value="Unassembled WGS sequence"/>
</dbReference>
<name>A0A178URD5_ARATH</name>
<sequence length="388" mass="44953">MDRISGLPDELLVKIISFVPTKVAVSTSILSKRWESLWKWVPKLECDCTEPALRDFILKNLPLQARIIESLYLRFRRESFLFQDIKLWGGIAISHCLRELRIDFFSHYANPYVILPRSLYTCKSLVTLKLLGLGIRVDVPRDVCLPSLKTLLLQCVAYSEEDPLRLLLSCCPVLEDLVIELDDANQNVKALVVIVPTLQCLSLKIPASCSDERYLIVTPSLKYFKVEDDREIFNALIENMPELEEADIYVTQHIETLLESVTSVKRLTLRQLYNSIDEYKCRAGIVFKQLEQLELSICSDNWTKLVIWLLQNSPNLRVLNLDADSDYERYEEYEQDNWKNIQRSVPKCLKSSLKTLEFAGYTARPEERDFLSFIFKKARCLKTSSISH</sequence>
<dbReference type="Pfam" id="PF24758">
    <property type="entry name" value="LRR_At5g56370"/>
    <property type="match status" value="1"/>
</dbReference>
<reference evidence="2" key="2">
    <citation type="submission" date="2016-03" db="EMBL/GenBank/DDBJ databases">
        <title>Full-length assembly of Arabidopsis thaliana Ler reveals the complement of translocations and inversions.</title>
        <authorList>
            <person name="Zapata L."/>
            <person name="Schneeberger K."/>
            <person name="Ossowski S."/>
        </authorList>
    </citation>
    <scope>NUCLEOTIDE SEQUENCE [LARGE SCALE GENOMIC DNA]</scope>
    <source>
        <tissue evidence="2">Leaf</tissue>
    </source>
</reference>
<dbReference type="SMART" id="SM00256">
    <property type="entry name" value="FBOX"/>
    <property type="match status" value="1"/>
</dbReference>
<dbReference type="InterPro" id="IPR053781">
    <property type="entry name" value="F-box_AtFBL13-like"/>
</dbReference>
<dbReference type="Gene3D" id="3.80.10.10">
    <property type="entry name" value="Ribonuclease Inhibitor"/>
    <property type="match status" value="1"/>
</dbReference>
<dbReference type="SUPFAM" id="SSF52047">
    <property type="entry name" value="RNI-like"/>
    <property type="match status" value="1"/>
</dbReference>
<evidence type="ECO:0000313" key="3">
    <source>
        <dbReference type="EMBL" id="VYS70987.1"/>
    </source>
</evidence>
<dbReference type="InterPro" id="IPR036047">
    <property type="entry name" value="F-box-like_dom_sf"/>
</dbReference>
<protein>
    <recommendedName>
        <fullName evidence="1">F-box domain-containing protein</fullName>
    </recommendedName>
</protein>
<dbReference type="ExpressionAtlas" id="A0A178URD5">
    <property type="expression patterns" value="baseline and differential"/>
</dbReference>
<evidence type="ECO:0000313" key="5">
    <source>
        <dbReference type="Proteomes" id="UP000426265"/>
    </source>
</evidence>
<dbReference type="PROSITE" id="PS50181">
    <property type="entry name" value="FBOX"/>
    <property type="match status" value="1"/>
</dbReference>
<dbReference type="InterPro" id="IPR055411">
    <property type="entry name" value="LRR_FXL15/At3g58940/PEG3-like"/>
</dbReference>
<dbReference type="Proteomes" id="UP000078284">
    <property type="component" value="Chromosome 5"/>
</dbReference>
<dbReference type="Pfam" id="PF08387">
    <property type="entry name" value="FBD"/>
    <property type="match status" value="1"/>
</dbReference>
<dbReference type="Gene3D" id="1.20.1280.50">
    <property type="match status" value="1"/>
</dbReference>
<dbReference type="InterPro" id="IPR001810">
    <property type="entry name" value="F-box_dom"/>
</dbReference>
<dbReference type="InterPro" id="IPR032675">
    <property type="entry name" value="LRR_dom_sf"/>
</dbReference>
<dbReference type="Pfam" id="PF00646">
    <property type="entry name" value="F-box"/>
    <property type="match status" value="1"/>
</dbReference>
<reference evidence="3 5" key="3">
    <citation type="submission" date="2019-11" db="EMBL/GenBank/DDBJ databases">
        <authorList>
            <person name="Jiao W.-B."/>
            <person name="Schneeberger K."/>
        </authorList>
    </citation>
    <scope>NUCLEOTIDE SEQUENCE [LARGE SCALE GENOMIC DNA]</scope>
    <source>
        <strain evidence="5">cv. An-1</strain>
    </source>
</reference>
<dbReference type="InterPro" id="IPR006566">
    <property type="entry name" value="FBD"/>
</dbReference>
<accession>A0A178URD5</accession>
<dbReference type="KEGG" id="ath:AT5G60610"/>
<dbReference type="RefSeq" id="NP_200869.1">
    <property type="nucleotide sequence ID" value="NM_125454.3"/>
</dbReference>
<dbReference type="PANTHER" id="PTHR31900">
    <property type="entry name" value="F-BOX/RNI SUPERFAMILY PROTEIN-RELATED"/>
    <property type="match status" value="1"/>
</dbReference>
<dbReference type="EMBL" id="LUHQ01000005">
    <property type="protein sequence ID" value="OAO95522.1"/>
    <property type="molecule type" value="Genomic_DNA"/>
</dbReference>
<evidence type="ECO:0000313" key="2">
    <source>
        <dbReference type="EMBL" id="OAO95522.1"/>
    </source>
</evidence>
<dbReference type="SUPFAM" id="SSF81383">
    <property type="entry name" value="F-box domain"/>
    <property type="match status" value="1"/>
</dbReference>
<gene>
    <name evidence="2" type="ordered locus">AXX17_At5g60060</name>
    <name evidence="3" type="ORF">AN1_LOCUS26365</name>
</gene>
<dbReference type="InterPro" id="IPR050232">
    <property type="entry name" value="FBL13/AtMIF1-like"/>
</dbReference>
<feature type="domain" description="F-box" evidence="1">
    <location>
        <begin position="1"/>
        <end position="37"/>
    </location>
</feature>
<dbReference type="PANTHER" id="PTHR31900:SF28">
    <property type="entry name" value="FBD DOMAIN-CONTAINING PROTEIN"/>
    <property type="match status" value="1"/>
</dbReference>
<dbReference type="CDD" id="cd22160">
    <property type="entry name" value="F-box_AtFBL13-like"/>
    <property type="match status" value="1"/>
</dbReference>
<dbReference type="OMA" id="IRIECTL"/>
<evidence type="ECO:0000259" key="1">
    <source>
        <dbReference type="PROSITE" id="PS50181"/>
    </source>
</evidence>
<dbReference type="EMBL" id="CACRSJ010000110">
    <property type="protein sequence ID" value="VYS70987.1"/>
    <property type="molecule type" value="Genomic_DNA"/>
</dbReference>